<dbReference type="PANTHER" id="PTHR10638:SF20">
    <property type="entry name" value="AMINE OXIDASE"/>
    <property type="match status" value="1"/>
</dbReference>
<keyword evidence="3" id="KW-0560">Oxidoreductase</keyword>
<dbReference type="Gene3D" id="2.70.98.20">
    <property type="entry name" value="Copper amine oxidase, catalytic domain"/>
    <property type="match status" value="1"/>
</dbReference>
<organism evidence="5 6">
    <name type="scientific">Thiothrix eikelboomii</name>
    <dbReference type="NCBI Taxonomy" id="92487"/>
    <lineage>
        <taxon>Bacteria</taxon>
        <taxon>Pseudomonadati</taxon>
        <taxon>Pseudomonadota</taxon>
        <taxon>Gammaproteobacteria</taxon>
        <taxon>Thiotrichales</taxon>
        <taxon>Thiotrichaceae</taxon>
        <taxon>Thiothrix</taxon>
    </lineage>
</organism>
<evidence type="ECO:0000256" key="3">
    <source>
        <dbReference type="RuleBase" id="RU000672"/>
    </source>
</evidence>
<feature type="active site" description="Schiff-base intermediate with substrate; via topaquinone" evidence="1">
    <location>
        <position position="177"/>
    </location>
</feature>
<comment type="PTM">
    <text evidence="2 3">Topaquinone (TPQ) is generated by copper-dependent autoxidation of a specific tyrosyl residue.</text>
</comment>
<dbReference type="Pfam" id="PF01179">
    <property type="entry name" value="Cu_amine_oxid"/>
    <property type="match status" value="1"/>
</dbReference>
<evidence type="ECO:0000256" key="1">
    <source>
        <dbReference type="PIRSR" id="PIRSR600269-50"/>
    </source>
</evidence>
<dbReference type="GO" id="GO:0009308">
    <property type="term" value="P:amine metabolic process"/>
    <property type="evidence" value="ECO:0007669"/>
    <property type="project" value="UniProtKB-UniRule"/>
</dbReference>
<comment type="similarity">
    <text evidence="3">Belongs to the copper/topaquinone oxidase family.</text>
</comment>
<dbReference type="GO" id="GO:0005507">
    <property type="term" value="F:copper ion binding"/>
    <property type="evidence" value="ECO:0007669"/>
    <property type="project" value="InterPro"/>
</dbReference>
<accession>A0A1T4X2W6</accession>
<keyword evidence="3" id="KW-0479">Metal-binding</keyword>
<keyword evidence="1 3" id="KW-0801">TPQ</keyword>
<dbReference type="AlphaFoldDB" id="A0A1T4X2W6"/>
<evidence type="ECO:0000259" key="4">
    <source>
        <dbReference type="Pfam" id="PF01179"/>
    </source>
</evidence>
<evidence type="ECO:0000313" key="6">
    <source>
        <dbReference type="Proteomes" id="UP000190460"/>
    </source>
</evidence>
<name>A0A1T4X2W6_9GAMM</name>
<dbReference type="InterPro" id="IPR036460">
    <property type="entry name" value="Cu_amine_oxidase_C_sf"/>
</dbReference>
<protein>
    <recommendedName>
        <fullName evidence="3">Amine oxidase</fullName>
        <ecNumber evidence="3">1.4.3.-</ecNumber>
    </recommendedName>
</protein>
<sequence length="405" mass="45631">MSQINPHLQSQSLITPTKQLLLGMSSLILSLYADTAVLAEESCSADYTINAALPNGAIWNLCWEQTLQNGISLHHIAYQPKAGTQQAILYRAELAQVHVPYDDNGARYHDISDYGFGEKNLQALDEKLCPNGSLIKYYGKPILCQQILPRGEELRYQNQAVQGYKLSLFSISQIGSYNYVPRWEFFDNGTMEFAVGATGALQRFTTGSQSDLGWPISPEKIGVSHLHNFFWRLDFDLAGNGANDYIEEINFVREDQGLKAKHEILSLETGRDVNPATLRTWIVVDSALKNQANSPIAYEIQLYQSGQRDVGPEEEAFTKYDIYFTKAKECERFASRNANADVCAKDLSTYVNGESLQEDLIVWPSTSFYHIPRAEDSPNMNIHWSGIRLKPFDWHNSNPLASSIR</sequence>
<dbReference type="Proteomes" id="UP000190460">
    <property type="component" value="Unassembled WGS sequence"/>
</dbReference>
<feature type="modified residue" description="2',4',5'-topaquinone" evidence="2">
    <location>
        <position position="177"/>
    </location>
</feature>
<dbReference type="InterPro" id="IPR000269">
    <property type="entry name" value="Cu_amine_oxidase"/>
</dbReference>
<evidence type="ECO:0000256" key="2">
    <source>
        <dbReference type="PIRSR" id="PIRSR600269-51"/>
    </source>
</evidence>
<comment type="cofactor">
    <cofactor evidence="3">
        <name>Cu cation</name>
        <dbReference type="ChEBI" id="CHEBI:23378"/>
    </cofactor>
    <text evidence="3">Contains 1 topaquinone per subunit.</text>
</comment>
<dbReference type="SUPFAM" id="SSF49998">
    <property type="entry name" value="Amine oxidase catalytic domain"/>
    <property type="match status" value="1"/>
</dbReference>
<dbReference type="GO" id="GO:0048038">
    <property type="term" value="F:quinone binding"/>
    <property type="evidence" value="ECO:0007669"/>
    <property type="project" value="InterPro"/>
</dbReference>
<dbReference type="InterPro" id="IPR015798">
    <property type="entry name" value="Cu_amine_oxidase_C"/>
</dbReference>
<dbReference type="GO" id="GO:0008131">
    <property type="term" value="F:primary methylamine oxidase activity"/>
    <property type="evidence" value="ECO:0007669"/>
    <property type="project" value="InterPro"/>
</dbReference>
<keyword evidence="3" id="KW-0186">Copper</keyword>
<keyword evidence="6" id="KW-1185">Reference proteome</keyword>
<proteinExistence type="inferred from homology"/>
<reference evidence="5 6" key="1">
    <citation type="submission" date="2017-02" db="EMBL/GenBank/DDBJ databases">
        <authorList>
            <person name="Peterson S.W."/>
        </authorList>
    </citation>
    <scope>NUCLEOTIDE SEQUENCE [LARGE SCALE GENOMIC DNA]</scope>
    <source>
        <strain evidence="5 6">ATCC 49788</strain>
    </source>
</reference>
<feature type="domain" description="Copper amine oxidase catalytic" evidence="4">
    <location>
        <begin position="157"/>
        <end position="400"/>
    </location>
</feature>
<dbReference type="EMBL" id="FUYB01000012">
    <property type="protein sequence ID" value="SKA83944.1"/>
    <property type="molecule type" value="Genomic_DNA"/>
</dbReference>
<gene>
    <name evidence="5" type="ORF">SAMN02745130_02462</name>
</gene>
<feature type="active site" description="Proton acceptor" evidence="1">
    <location>
        <position position="110"/>
    </location>
</feature>
<dbReference type="STRING" id="92487.SAMN02745130_02462"/>
<dbReference type="EC" id="1.4.3.-" evidence="3"/>
<dbReference type="PANTHER" id="PTHR10638">
    <property type="entry name" value="COPPER AMINE OXIDASE"/>
    <property type="match status" value="1"/>
</dbReference>
<evidence type="ECO:0000313" key="5">
    <source>
        <dbReference type="EMBL" id="SKA83944.1"/>
    </source>
</evidence>